<dbReference type="Proteomes" id="UP001732720">
    <property type="component" value="Chromosome 11"/>
</dbReference>
<keyword evidence="1" id="KW-1185">Reference proteome</keyword>
<evidence type="ECO:0000313" key="2">
    <source>
        <dbReference type="RefSeq" id="XP_073903240.1"/>
    </source>
</evidence>
<reference evidence="2" key="1">
    <citation type="submission" date="2025-08" db="UniProtKB">
        <authorList>
            <consortium name="RefSeq"/>
        </authorList>
    </citation>
    <scope>IDENTIFICATION</scope>
</reference>
<organism evidence="1 2">
    <name type="scientific">Castor canadensis</name>
    <name type="common">American beaver</name>
    <dbReference type="NCBI Taxonomy" id="51338"/>
    <lineage>
        <taxon>Eukaryota</taxon>
        <taxon>Metazoa</taxon>
        <taxon>Chordata</taxon>
        <taxon>Craniata</taxon>
        <taxon>Vertebrata</taxon>
        <taxon>Euteleostomi</taxon>
        <taxon>Mammalia</taxon>
        <taxon>Eutheria</taxon>
        <taxon>Euarchontoglires</taxon>
        <taxon>Glires</taxon>
        <taxon>Rodentia</taxon>
        <taxon>Castorimorpha</taxon>
        <taxon>Castoridae</taxon>
        <taxon>Castor</taxon>
    </lineage>
</organism>
<proteinExistence type="predicted"/>
<accession>A0AC58KE89</accession>
<dbReference type="RefSeq" id="XP_073903240.1">
    <property type="nucleotide sequence ID" value="XM_074047139.1"/>
</dbReference>
<protein>
    <submittedName>
        <fullName evidence="2">XIAP-associated factor 1 isoform X1</fullName>
    </submittedName>
</protein>
<evidence type="ECO:0000313" key="1">
    <source>
        <dbReference type="Proteomes" id="UP001732720"/>
    </source>
</evidence>
<name>A0AC58KE89_CASCN</name>
<sequence>MASCHTDLSDPNQDPEDVTKRKRSVASAHFTLHEAYCLRFLVLCPECEESVPKAKMMEHQQNEHQQLTKPTQEKERKKEEEANNKDVPLSMPFPSECAQNIVDNQPTQGTQTKECLEHTSKCKFCELTMHLSRLQVHEPLCGSRTERCPHCNQLILLHALAQHKNICQTLQAWLREEKKALPERKIQCDYCNQMIARNKCVHLMDKCRPISESVKYRPFEKPKIPPPSLPSQASGNQSSTVEKDVRPKAKPMNISTPRGKNRTTDLPWKSELRTSAASPTEEEAAYDILQRCHLCGILLPLPTLKQHQEKCQWLASSRGKQVRKTSYSWEDIGLPKGHR</sequence>
<gene>
    <name evidence="2" type="primary">Xaf1</name>
</gene>